<dbReference type="GO" id="GO:0005737">
    <property type="term" value="C:cytoplasm"/>
    <property type="evidence" value="ECO:0007669"/>
    <property type="project" value="UniProtKB-SubCell"/>
</dbReference>
<evidence type="ECO:0000313" key="20">
    <source>
        <dbReference type="EMBL" id="KAJ3450241.1"/>
    </source>
</evidence>
<dbReference type="InterPro" id="IPR012337">
    <property type="entry name" value="RNaseH-like_sf"/>
</dbReference>
<keyword evidence="14 19" id="KW-1133">Transmembrane helix</keyword>
<dbReference type="Pfam" id="PF01040">
    <property type="entry name" value="UbiA"/>
    <property type="match status" value="1"/>
</dbReference>
<evidence type="ECO:0000256" key="19">
    <source>
        <dbReference type="SAM" id="Phobius"/>
    </source>
</evidence>
<proteinExistence type="inferred from homology"/>
<keyword evidence="9" id="KW-0540">Nuclease</keyword>
<dbReference type="InterPro" id="IPR044878">
    <property type="entry name" value="UbiA_sf"/>
</dbReference>
<evidence type="ECO:0000256" key="3">
    <source>
        <dbReference type="ARBA" id="ARBA00004141"/>
    </source>
</evidence>
<gene>
    <name evidence="20" type="ORF">M0812_06410</name>
</gene>
<keyword evidence="8 19" id="KW-0812">Transmembrane</keyword>
<comment type="similarity">
    <text evidence="5">Belongs to the CAF1 family.</text>
</comment>
<comment type="subcellular location">
    <subcellularLocation>
        <location evidence="4">Cytoplasm</location>
    </subcellularLocation>
    <subcellularLocation>
        <location evidence="3">Membrane</location>
        <topology evidence="3">Multi-pass membrane protein</topology>
    </subcellularLocation>
    <subcellularLocation>
        <location evidence="2">Nucleus</location>
    </subcellularLocation>
</comment>
<evidence type="ECO:0000256" key="9">
    <source>
        <dbReference type="ARBA" id="ARBA00022722"/>
    </source>
</evidence>
<dbReference type="InterPro" id="IPR039637">
    <property type="entry name" value="CNOT7/CNOT8/Pop2"/>
</dbReference>
<evidence type="ECO:0000256" key="2">
    <source>
        <dbReference type="ARBA" id="ARBA00004123"/>
    </source>
</evidence>
<dbReference type="EC" id="3.1.13.4" evidence="6"/>
<feature type="transmembrane region" description="Helical" evidence="19">
    <location>
        <begin position="13"/>
        <end position="33"/>
    </location>
</feature>
<evidence type="ECO:0000256" key="6">
    <source>
        <dbReference type="ARBA" id="ARBA00012161"/>
    </source>
</evidence>
<evidence type="ECO:0000256" key="1">
    <source>
        <dbReference type="ARBA" id="ARBA00001663"/>
    </source>
</evidence>
<dbReference type="GO" id="GO:0005634">
    <property type="term" value="C:nucleus"/>
    <property type="evidence" value="ECO:0007669"/>
    <property type="project" value="UniProtKB-SubCell"/>
</dbReference>
<reference evidence="20" key="1">
    <citation type="submission" date="2022-08" db="EMBL/GenBank/DDBJ databases">
        <title>Novel sulphate-reducing endosymbionts in the free-living metamonad Anaeramoeba.</title>
        <authorList>
            <person name="Jerlstrom-Hultqvist J."/>
            <person name="Cepicka I."/>
            <person name="Gallot-Lavallee L."/>
            <person name="Salas-Leiva D."/>
            <person name="Curtis B.A."/>
            <person name="Zahonova K."/>
            <person name="Pipaliya S."/>
            <person name="Dacks J."/>
            <person name="Roger A.J."/>
        </authorList>
    </citation>
    <scope>NUCLEOTIDE SEQUENCE</scope>
    <source>
        <strain evidence="20">Busselton2</strain>
    </source>
</reference>
<feature type="transmembrane region" description="Helical" evidence="19">
    <location>
        <begin position="87"/>
        <end position="108"/>
    </location>
</feature>
<dbReference type="GO" id="GO:0016765">
    <property type="term" value="F:transferase activity, transferring alkyl or aryl (other than methyl) groups"/>
    <property type="evidence" value="ECO:0007669"/>
    <property type="project" value="InterPro"/>
</dbReference>
<dbReference type="GO" id="GO:0030014">
    <property type="term" value="C:CCR4-NOT complex"/>
    <property type="evidence" value="ECO:0007669"/>
    <property type="project" value="InterPro"/>
</dbReference>
<keyword evidence="16 19" id="KW-0472">Membrane</keyword>
<evidence type="ECO:0000256" key="11">
    <source>
        <dbReference type="ARBA" id="ARBA00022801"/>
    </source>
</evidence>
<evidence type="ECO:0000256" key="7">
    <source>
        <dbReference type="ARBA" id="ARBA00022490"/>
    </source>
</evidence>
<keyword evidence="12" id="KW-0269">Exonuclease</keyword>
<evidence type="ECO:0000256" key="8">
    <source>
        <dbReference type="ARBA" id="ARBA00022692"/>
    </source>
</evidence>
<evidence type="ECO:0000256" key="14">
    <source>
        <dbReference type="ARBA" id="ARBA00022989"/>
    </source>
</evidence>
<dbReference type="GO" id="GO:0003723">
    <property type="term" value="F:RNA binding"/>
    <property type="evidence" value="ECO:0007669"/>
    <property type="project" value="UniProtKB-KW"/>
</dbReference>
<evidence type="ECO:0000256" key="4">
    <source>
        <dbReference type="ARBA" id="ARBA00004496"/>
    </source>
</evidence>
<name>A0AAV8A7G0_9EUKA</name>
<dbReference type="Gene3D" id="3.30.420.10">
    <property type="entry name" value="Ribonuclease H-like superfamily/Ribonuclease H"/>
    <property type="match status" value="1"/>
</dbReference>
<keyword evidence="10" id="KW-0479">Metal-binding</keyword>
<keyword evidence="17" id="KW-0804">Transcription</keyword>
<evidence type="ECO:0000256" key="13">
    <source>
        <dbReference type="ARBA" id="ARBA00022884"/>
    </source>
</evidence>
<accession>A0AAV8A7G0</accession>
<keyword evidence="11" id="KW-0378">Hydrolase</keyword>
<evidence type="ECO:0000256" key="5">
    <source>
        <dbReference type="ARBA" id="ARBA00008372"/>
    </source>
</evidence>
<dbReference type="Pfam" id="PF04857">
    <property type="entry name" value="CAF1"/>
    <property type="match status" value="1"/>
</dbReference>
<dbReference type="AlphaFoldDB" id="A0AAV8A7G0"/>
<evidence type="ECO:0000256" key="18">
    <source>
        <dbReference type="ARBA" id="ARBA00023242"/>
    </source>
</evidence>
<evidence type="ECO:0000313" key="21">
    <source>
        <dbReference type="Proteomes" id="UP001146793"/>
    </source>
</evidence>
<evidence type="ECO:0000256" key="16">
    <source>
        <dbReference type="ARBA" id="ARBA00023136"/>
    </source>
</evidence>
<dbReference type="InterPro" id="IPR006941">
    <property type="entry name" value="RNase_CAF1"/>
</dbReference>
<feature type="transmembrane region" description="Helical" evidence="19">
    <location>
        <begin position="246"/>
        <end position="268"/>
    </location>
</feature>
<dbReference type="Gene3D" id="1.20.120.1780">
    <property type="entry name" value="UbiA prenyltransferase"/>
    <property type="match status" value="1"/>
</dbReference>
<keyword evidence="7" id="KW-0963">Cytoplasm</keyword>
<dbReference type="PANTHER" id="PTHR10797">
    <property type="entry name" value="CCR4-NOT TRANSCRIPTION COMPLEX SUBUNIT"/>
    <property type="match status" value="1"/>
</dbReference>
<evidence type="ECO:0000256" key="10">
    <source>
        <dbReference type="ARBA" id="ARBA00022723"/>
    </source>
</evidence>
<dbReference type="GO" id="GO:0046872">
    <property type="term" value="F:metal ion binding"/>
    <property type="evidence" value="ECO:0007669"/>
    <property type="project" value="UniProtKB-KW"/>
</dbReference>
<dbReference type="Gene3D" id="1.10.357.140">
    <property type="entry name" value="UbiA prenyltransferase"/>
    <property type="match status" value="1"/>
</dbReference>
<keyword evidence="13" id="KW-0694">RNA-binding</keyword>
<evidence type="ECO:0000256" key="15">
    <source>
        <dbReference type="ARBA" id="ARBA00023015"/>
    </source>
</evidence>
<feature type="transmembrane region" description="Helical" evidence="19">
    <location>
        <begin position="136"/>
        <end position="157"/>
    </location>
</feature>
<dbReference type="EMBL" id="JANTQA010000012">
    <property type="protein sequence ID" value="KAJ3450241.1"/>
    <property type="molecule type" value="Genomic_DNA"/>
</dbReference>
<dbReference type="SUPFAM" id="SSF53098">
    <property type="entry name" value="Ribonuclease H-like"/>
    <property type="match status" value="1"/>
</dbReference>
<protein>
    <recommendedName>
        <fullName evidence="6">poly(A)-specific ribonuclease</fullName>
        <ecNumber evidence="6">3.1.13.4</ecNumber>
    </recommendedName>
</protein>
<dbReference type="GO" id="GO:0004535">
    <property type="term" value="F:poly(A)-specific ribonuclease activity"/>
    <property type="evidence" value="ECO:0007669"/>
    <property type="project" value="UniProtKB-EC"/>
</dbReference>
<keyword evidence="15" id="KW-0805">Transcription regulation</keyword>
<dbReference type="FunFam" id="3.30.420.10:FF:000048">
    <property type="entry name" value="CCR4-associated factor 1, putative"/>
    <property type="match status" value="1"/>
</dbReference>
<evidence type="ECO:0000256" key="12">
    <source>
        <dbReference type="ARBA" id="ARBA00022839"/>
    </source>
</evidence>
<organism evidence="20 21">
    <name type="scientific">Anaeramoeba flamelloides</name>
    <dbReference type="NCBI Taxonomy" id="1746091"/>
    <lineage>
        <taxon>Eukaryota</taxon>
        <taxon>Metamonada</taxon>
        <taxon>Anaeramoebidae</taxon>
        <taxon>Anaeramoeba</taxon>
    </lineage>
</organism>
<dbReference type="Proteomes" id="UP001146793">
    <property type="component" value="Unassembled WGS sequence"/>
</dbReference>
<dbReference type="InterPro" id="IPR000537">
    <property type="entry name" value="UbiA_prenyltransferase"/>
</dbReference>
<sequence length="579" mass="65727">MKILKRFFDILKLIRAFTVFTSCVLALAILYIASNRDFSVYSMETKIYLMISCSCLTMGTMILNDVFDVEEDKINNLDKPIANGSVGRVPAAISGTLCLIIAVLLSYLIDKKYSVCMLISSLICAFYSPLLKPFGILKNISTCFVTSLIVFALFRYVPKVTVYPKEIEKLIQTIEGDQNLNSQKSTENNQIIEACDTPETLVTHILISLFLFFWNFSDELIMDIRDYEGDKASGINTLVVKIGHKLGFLLSCLCIVISFVLFVAYTLLSNKRQLVIVYISIFGFAPACLLLIDCWKKQLNQSVVAKSVSRIVDVWSYNLEEEMDKVCKIVEDFPYVAMDTEFPGIIGKAVGKFDSLSEFRYQTLKFNVDRLKIIQLGLTFSDSEGKLPEGTCTWQFNFKFNINVDIYAQDSIDLLTHSGIDFKKIITDGIDPNRFAELLISSGLVLNDSVYWVSFHSSYDFGYLIKLLTTRQLPMTKNQFFEWMWDFFPNIYDIKYLMLALGTLHGGLQSMANQLGVKRVGTQHQAGSDSLLTSAVYFSLRDVYFNKVVDNEFLGKLYGLSDDYSTNQIPFTPNNNLNY</sequence>
<comment type="caution">
    <text evidence="20">The sequence shown here is derived from an EMBL/GenBank/DDBJ whole genome shotgun (WGS) entry which is preliminary data.</text>
</comment>
<evidence type="ECO:0000256" key="17">
    <source>
        <dbReference type="ARBA" id="ARBA00023163"/>
    </source>
</evidence>
<keyword evidence="18" id="KW-0539">Nucleus</keyword>
<feature type="transmembrane region" description="Helical" evidence="19">
    <location>
        <begin position="45"/>
        <end position="67"/>
    </location>
</feature>
<dbReference type="InterPro" id="IPR036397">
    <property type="entry name" value="RNaseH_sf"/>
</dbReference>
<feature type="transmembrane region" description="Helical" evidence="19">
    <location>
        <begin position="274"/>
        <end position="292"/>
    </location>
</feature>
<comment type="catalytic activity">
    <reaction evidence="1">
        <text>Exonucleolytic cleavage of poly(A) to 5'-AMP.</text>
        <dbReference type="EC" id="3.1.13.4"/>
    </reaction>
</comment>
<dbReference type="GO" id="GO:0016020">
    <property type="term" value="C:membrane"/>
    <property type="evidence" value="ECO:0007669"/>
    <property type="project" value="UniProtKB-SubCell"/>
</dbReference>